<dbReference type="EMBL" id="LR899010">
    <property type="protein sequence ID" value="CAD7080995.1"/>
    <property type="molecule type" value="Genomic_DNA"/>
</dbReference>
<organism evidence="2 3">
    <name type="scientific">Hermetia illucens</name>
    <name type="common">Black soldier fly</name>
    <dbReference type="NCBI Taxonomy" id="343691"/>
    <lineage>
        <taxon>Eukaryota</taxon>
        <taxon>Metazoa</taxon>
        <taxon>Ecdysozoa</taxon>
        <taxon>Arthropoda</taxon>
        <taxon>Hexapoda</taxon>
        <taxon>Insecta</taxon>
        <taxon>Pterygota</taxon>
        <taxon>Neoptera</taxon>
        <taxon>Endopterygota</taxon>
        <taxon>Diptera</taxon>
        <taxon>Brachycera</taxon>
        <taxon>Stratiomyomorpha</taxon>
        <taxon>Stratiomyidae</taxon>
        <taxon>Hermetiinae</taxon>
        <taxon>Hermetia</taxon>
    </lineage>
</organism>
<dbReference type="InParanoid" id="A0A7R8UHW3"/>
<gene>
    <name evidence="2" type="ORF">HERILL_LOCUS4122</name>
</gene>
<evidence type="ECO:0000313" key="3">
    <source>
        <dbReference type="Proteomes" id="UP000594454"/>
    </source>
</evidence>
<reference evidence="2 3" key="1">
    <citation type="submission" date="2020-11" db="EMBL/GenBank/DDBJ databases">
        <authorList>
            <person name="Wallbank WR R."/>
            <person name="Pardo Diaz C."/>
            <person name="Kozak K."/>
            <person name="Martin S."/>
            <person name="Jiggins C."/>
            <person name="Moest M."/>
            <person name="Warren A I."/>
            <person name="Generalovic N T."/>
            <person name="Byers J.R.P. K."/>
            <person name="Montejo-Kovacevich G."/>
            <person name="Yen C E."/>
        </authorList>
    </citation>
    <scope>NUCLEOTIDE SEQUENCE [LARGE SCALE GENOMIC DNA]</scope>
</reference>
<dbReference type="AlphaFoldDB" id="A0A7R8UHW3"/>
<proteinExistence type="predicted"/>
<keyword evidence="1" id="KW-0812">Transmembrane</keyword>
<evidence type="ECO:0000256" key="1">
    <source>
        <dbReference type="SAM" id="Phobius"/>
    </source>
</evidence>
<keyword evidence="3" id="KW-1185">Reference proteome</keyword>
<dbReference type="Proteomes" id="UP000594454">
    <property type="component" value="Chromosome 2"/>
</dbReference>
<sequence length="95" mass="10473">MNEGPSKWRQFGGGLTVVVVLGLGGVVGVLGIGVVEVEVVEVLDELELEEPALERVRREYQLICLTQRSCNSNKIQEVNSLQASVRCIRKIPKIK</sequence>
<keyword evidence="1" id="KW-0472">Membrane</keyword>
<protein>
    <submittedName>
        <fullName evidence="2">Uncharacterized protein</fullName>
    </submittedName>
</protein>
<accession>A0A7R8UHW3</accession>
<evidence type="ECO:0000313" key="2">
    <source>
        <dbReference type="EMBL" id="CAD7080995.1"/>
    </source>
</evidence>
<name>A0A7R8UHW3_HERIL</name>
<feature type="transmembrane region" description="Helical" evidence="1">
    <location>
        <begin position="12"/>
        <end position="35"/>
    </location>
</feature>
<keyword evidence="1" id="KW-1133">Transmembrane helix</keyword>